<proteinExistence type="predicted"/>
<keyword evidence="1" id="KW-1133">Transmembrane helix</keyword>
<dbReference type="Proteomes" id="UP000001072">
    <property type="component" value="Unassembled WGS sequence"/>
</dbReference>
<organism evidence="3">
    <name type="scientific">Melampsora larici-populina (strain 98AG31 / pathotype 3-4-7)</name>
    <name type="common">Poplar leaf rust fungus</name>
    <dbReference type="NCBI Taxonomy" id="747676"/>
    <lineage>
        <taxon>Eukaryota</taxon>
        <taxon>Fungi</taxon>
        <taxon>Dikarya</taxon>
        <taxon>Basidiomycota</taxon>
        <taxon>Pucciniomycotina</taxon>
        <taxon>Pucciniomycetes</taxon>
        <taxon>Pucciniales</taxon>
        <taxon>Melampsoraceae</taxon>
        <taxon>Melampsora</taxon>
    </lineage>
</organism>
<name>F4SAV0_MELLP</name>
<dbReference type="EMBL" id="GL883181">
    <property type="protein sequence ID" value="EGF98242.1"/>
    <property type="molecule type" value="Genomic_DNA"/>
</dbReference>
<evidence type="ECO:0000256" key="1">
    <source>
        <dbReference type="SAM" id="Phobius"/>
    </source>
</evidence>
<gene>
    <name evidence="2" type="ORF">MELLADRAFT_69463</name>
</gene>
<dbReference type="HOGENOM" id="CLU_058865_1_0_1"/>
<dbReference type="InParanoid" id="F4SAV0"/>
<keyword evidence="1" id="KW-0812">Transmembrane</keyword>
<evidence type="ECO:0000313" key="3">
    <source>
        <dbReference type="Proteomes" id="UP000001072"/>
    </source>
</evidence>
<dbReference type="KEGG" id="mlr:MELLADRAFT_69463"/>
<feature type="transmembrane region" description="Helical" evidence="1">
    <location>
        <begin position="12"/>
        <end position="33"/>
    </location>
</feature>
<accession>F4SAV0</accession>
<dbReference type="RefSeq" id="XP_007418487.1">
    <property type="nucleotide sequence ID" value="XM_007418425.1"/>
</dbReference>
<evidence type="ECO:0000313" key="2">
    <source>
        <dbReference type="EMBL" id="EGF98242.1"/>
    </source>
</evidence>
<dbReference type="VEuPathDB" id="FungiDB:MELLADRAFT_69463"/>
<dbReference type="OrthoDB" id="3224221at2759"/>
<sequence>MSLLPLISSCPFTLACLFLIFLISCDVSTFFYSSLARKSREVKNWKRGSPVKSLKANNALVAGSLPKANAASCRAISTFLRALLEYNTLKSFPPPPTVDEHTTLIQPTKETIMSDQRVFLPEPETVVSKEDRWANTKAMILADLQKYGVTRFTFDWTLQEGYEWNRIMTTFTLKHWLHAKQQGMFSKLSINPSHTTEVQLEGIIARWIRGRATEIRSGRNDPKKRRVVENNKKKRALFKYRRDSAKRHLDASWTELITDADCCSETEYEPDQIRYEKIGLVWRSEQYSAFLHSIDRLSFKYKAQLHGNRLAAQRFDQCRIPGSKYNHKAAVCCGLPQNCYDPVWFNSLDIDKRAKLKAHPPSELMNTLATQVKKKLNES</sequence>
<dbReference type="GeneID" id="18931248"/>
<protein>
    <submittedName>
        <fullName evidence="2">Uncharacterized protein</fullName>
    </submittedName>
</protein>
<reference evidence="3" key="1">
    <citation type="journal article" date="2011" name="Proc. Natl. Acad. Sci. U.S.A.">
        <title>Obligate biotrophy features unraveled by the genomic analysis of rust fungi.</title>
        <authorList>
            <person name="Duplessis S."/>
            <person name="Cuomo C.A."/>
            <person name="Lin Y.-C."/>
            <person name="Aerts A."/>
            <person name="Tisserant E."/>
            <person name="Veneault-Fourrey C."/>
            <person name="Joly D.L."/>
            <person name="Hacquard S."/>
            <person name="Amselem J."/>
            <person name="Cantarel B.L."/>
            <person name="Chiu R."/>
            <person name="Coutinho P.M."/>
            <person name="Feau N."/>
            <person name="Field M."/>
            <person name="Frey P."/>
            <person name="Gelhaye E."/>
            <person name="Goldberg J."/>
            <person name="Grabherr M.G."/>
            <person name="Kodira C.D."/>
            <person name="Kohler A."/>
            <person name="Kuees U."/>
            <person name="Lindquist E.A."/>
            <person name="Lucas S.M."/>
            <person name="Mago R."/>
            <person name="Mauceli E."/>
            <person name="Morin E."/>
            <person name="Murat C."/>
            <person name="Pangilinan J.L."/>
            <person name="Park R."/>
            <person name="Pearson M."/>
            <person name="Quesneville H."/>
            <person name="Rouhier N."/>
            <person name="Sakthikumar S."/>
            <person name="Salamov A.A."/>
            <person name="Schmutz J."/>
            <person name="Selles B."/>
            <person name="Shapiro H."/>
            <person name="Tanguay P."/>
            <person name="Tuskan G.A."/>
            <person name="Henrissat B."/>
            <person name="Van de Peer Y."/>
            <person name="Rouze P."/>
            <person name="Ellis J.G."/>
            <person name="Dodds P.N."/>
            <person name="Schein J.E."/>
            <person name="Zhong S."/>
            <person name="Hamelin R.C."/>
            <person name="Grigoriev I.V."/>
            <person name="Szabo L.J."/>
            <person name="Martin F."/>
        </authorList>
    </citation>
    <scope>NUCLEOTIDE SEQUENCE [LARGE SCALE GENOMIC DNA]</scope>
    <source>
        <strain evidence="3">98AG31 / pathotype 3-4-7</strain>
    </source>
</reference>
<keyword evidence="1" id="KW-0472">Membrane</keyword>
<dbReference type="AlphaFoldDB" id="F4SAV0"/>
<keyword evidence="3" id="KW-1185">Reference proteome</keyword>